<dbReference type="InterPro" id="IPR029055">
    <property type="entry name" value="Ntn_hydrolases_N"/>
</dbReference>
<dbReference type="Proteomes" id="UP001593833">
    <property type="component" value="Unassembled WGS sequence"/>
</dbReference>
<organism evidence="1 2">
    <name type="scientific">Eiseniibacteriota bacterium</name>
    <dbReference type="NCBI Taxonomy" id="2212470"/>
    <lineage>
        <taxon>Bacteria</taxon>
        <taxon>Candidatus Eiseniibacteriota</taxon>
    </lineage>
</organism>
<accession>A0ABV6YJL9</accession>
<proteinExistence type="predicted"/>
<dbReference type="Gene3D" id="3.60.20.30">
    <property type="entry name" value="(Glycosyl)asparaginase"/>
    <property type="match status" value="1"/>
</dbReference>
<keyword evidence="2" id="KW-1185">Reference proteome</keyword>
<dbReference type="Pfam" id="PF01112">
    <property type="entry name" value="Asparaginase_2"/>
    <property type="match status" value="1"/>
</dbReference>
<dbReference type="SUPFAM" id="SSF56235">
    <property type="entry name" value="N-terminal nucleophile aminohydrolases (Ntn hydrolases)"/>
    <property type="match status" value="1"/>
</dbReference>
<comment type="caution">
    <text evidence="1">The sequence shown here is derived from an EMBL/GenBank/DDBJ whole genome shotgun (WGS) entry which is preliminary data.</text>
</comment>
<dbReference type="EMBL" id="JBHPKH010000020">
    <property type="protein sequence ID" value="MFC1572525.1"/>
    <property type="molecule type" value="Genomic_DNA"/>
</dbReference>
<name>A0ABV6YJL9_UNCEI</name>
<dbReference type="PANTHER" id="PTHR10188">
    <property type="entry name" value="L-ASPARAGINASE"/>
    <property type="match status" value="1"/>
</dbReference>
<gene>
    <name evidence="1" type="ORF">ACFL6M_02895</name>
</gene>
<evidence type="ECO:0000313" key="2">
    <source>
        <dbReference type="Proteomes" id="UP001593833"/>
    </source>
</evidence>
<evidence type="ECO:0000313" key="1">
    <source>
        <dbReference type="EMBL" id="MFC1572525.1"/>
    </source>
</evidence>
<reference evidence="1 2" key="1">
    <citation type="submission" date="2024-09" db="EMBL/GenBank/DDBJ databases">
        <authorList>
            <person name="D'Angelo T."/>
        </authorList>
    </citation>
    <scope>NUCLEOTIDE SEQUENCE [LARGE SCALE GENOMIC DNA]</scope>
    <source>
        <strain evidence="1">SAG AM-320-E07</strain>
    </source>
</reference>
<dbReference type="InterPro" id="IPR000246">
    <property type="entry name" value="Peptidase_T2"/>
</dbReference>
<dbReference type="PANTHER" id="PTHR10188:SF6">
    <property type="entry name" value="N(4)-(BETA-N-ACETYLGLUCOSAMINYL)-L-ASPARAGINASE"/>
    <property type="match status" value="1"/>
</dbReference>
<protein>
    <submittedName>
        <fullName evidence="1">Isoaspartyl peptidase/L-asparaginase</fullName>
    </submittedName>
</protein>
<sequence>MILLANEEGRSGVAAAMQTLRQSGAALDAIELGIRAVEKDPSIGTVGLGGAPNLLGEVECDASIMDGRTLETGAVGALKGYLHAVSVARKVMERLPHAFLVGEGAARFAGEIEAVAAPMLTADAKTEHDRWFREHASSQSLEDWPNVPLAELAWTSAKEVMKGGTTIFLAVDQAGNMAGGVSSSGAARKYPGRLGDSPIIGAGLYVDGRHGACACTHTGEMSIRTVTAHSVVQQMKRGATVSDACHGAAHDLLSLKKGHLGSVVIHAIDREGTPFVLATGPVADDVGYHYWDGSANEPIQGRPAFLTRAGDDPS</sequence>